<gene>
    <name evidence="1" type="ORF">DERYTH_LOCUS17696</name>
</gene>
<dbReference type="Proteomes" id="UP000789405">
    <property type="component" value="Unassembled WGS sequence"/>
</dbReference>
<organism evidence="1 2">
    <name type="scientific">Dentiscutata erythropus</name>
    <dbReference type="NCBI Taxonomy" id="1348616"/>
    <lineage>
        <taxon>Eukaryota</taxon>
        <taxon>Fungi</taxon>
        <taxon>Fungi incertae sedis</taxon>
        <taxon>Mucoromycota</taxon>
        <taxon>Glomeromycotina</taxon>
        <taxon>Glomeromycetes</taxon>
        <taxon>Diversisporales</taxon>
        <taxon>Gigasporaceae</taxon>
        <taxon>Dentiscutata</taxon>
    </lineage>
</organism>
<dbReference type="AlphaFoldDB" id="A0A9N9NV16"/>
<protein>
    <submittedName>
        <fullName evidence="1">3966_t:CDS:1</fullName>
    </submittedName>
</protein>
<comment type="caution">
    <text evidence="1">The sequence shown here is derived from an EMBL/GenBank/DDBJ whole genome shotgun (WGS) entry which is preliminary data.</text>
</comment>
<evidence type="ECO:0000313" key="1">
    <source>
        <dbReference type="EMBL" id="CAG8759660.1"/>
    </source>
</evidence>
<accession>A0A9N9NV16</accession>
<reference evidence="1" key="1">
    <citation type="submission" date="2021-06" db="EMBL/GenBank/DDBJ databases">
        <authorList>
            <person name="Kallberg Y."/>
            <person name="Tangrot J."/>
            <person name="Rosling A."/>
        </authorList>
    </citation>
    <scope>NUCLEOTIDE SEQUENCE</scope>
    <source>
        <strain evidence="1">MA453B</strain>
    </source>
</reference>
<proteinExistence type="predicted"/>
<keyword evidence="2" id="KW-1185">Reference proteome</keyword>
<name>A0A9N9NV16_9GLOM</name>
<feature type="non-terminal residue" evidence="1">
    <location>
        <position position="154"/>
    </location>
</feature>
<dbReference type="EMBL" id="CAJVPY010016958">
    <property type="protein sequence ID" value="CAG8759660.1"/>
    <property type="molecule type" value="Genomic_DNA"/>
</dbReference>
<evidence type="ECO:0000313" key="2">
    <source>
        <dbReference type="Proteomes" id="UP000789405"/>
    </source>
</evidence>
<sequence length="154" mass="17463">SFIVFQTFASIFGIQSQTIQPMYSQKPRTYVTKACTNCQRCTRNALERLPALSTTQNDTLLTYRTPFQNSHTAFDYLTPEAYFFPQEHGNSNYDDMTNCQNINSINSTPLLFHDYNVATSLSLIDYVSNSSFRVPPTLLSNQLLLSFAPFNLSG</sequence>